<keyword evidence="3" id="KW-1185">Reference proteome</keyword>
<accession>Q5DN34</accession>
<dbReference type="Proteomes" id="UP000000993">
    <property type="component" value="Segment"/>
</dbReference>
<evidence type="ECO:0000313" key="3">
    <source>
        <dbReference type="Proteomes" id="UP000000993"/>
    </source>
</evidence>
<organism evidence="2 3">
    <name type="scientific">Alphaproteobacteria phage PhiJL001</name>
    <dbReference type="NCBI Taxonomy" id="2681607"/>
    <lineage>
        <taxon>Viruses</taxon>
        <taxon>Duplodnaviria</taxon>
        <taxon>Heunggongvirae</taxon>
        <taxon>Uroviricota</taxon>
        <taxon>Caudoviricetes</taxon>
        <taxon>Mesyanzhinovviridae</taxon>
        <taxon>Keylargovirus</taxon>
        <taxon>Keylargovirus JL001</taxon>
    </lineage>
</organism>
<reference evidence="2 3" key="1">
    <citation type="journal article" date="2005" name="Appl. Environ. Microbiol.">
        <title>Genomic analysis of bacteriophage PhiJL001: insights into its interaction with a sponge-associated alpha-proteobacterium.</title>
        <authorList>
            <person name="Lohr J.E."/>
            <person name="Chen F."/>
            <person name="Hill R.T."/>
        </authorList>
    </citation>
    <scope>NUCLEOTIDE SEQUENCE</scope>
</reference>
<dbReference type="GeneID" id="3342431"/>
<protein>
    <submittedName>
        <fullName evidence="2">Gp71</fullName>
    </submittedName>
</protein>
<sequence length="121" mass="12479">MSGARRGPNQGIDFFQSAIVAVTETLTIDGISPVKPHCFLGVEFFADAAGATPATPSAGTLAVDVRTFNNPQHYEAVPSNSIDATAPTTVSWAANTTSARVTPSGIVGAAYYRATVSCNES</sequence>
<dbReference type="Pfam" id="PF23927">
    <property type="entry name" value="DUF7265"/>
    <property type="match status" value="1"/>
</dbReference>
<dbReference type="RefSeq" id="YP_223995.1">
    <property type="nucleotide sequence ID" value="NC_006938.1"/>
</dbReference>
<evidence type="ECO:0000313" key="2">
    <source>
        <dbReference type="EMBL" id="AAT69547.1"/>
    </source>
</evidence>
<dbReference type="InterPro" id="IPR055689">
    <property type="entry name" value="DUF7265"/>
</dbReference>
<feature type="domain" description="DUF7265" evidence="1">
    <location>
        <begin position="10"/>
        <end position="121"/>
    </location>
</feature>
<dbReference type="KEGG" id="vg:3342431"/>
<gene>
    <name evidence="2" type="ORF">JL001p71</name>
</gene>
<evidence type="ECO:0000259" key="1">
    <source>
        <dbReference type="Pfam" id="PF23927"/>
    </source>
</evidence>
<dbReference type="EMBL" id="AY576273">
    <property type="protein sequence ID" value="AAT69547.1"/>
    <property type="molecule type" value="Genomic_DNA"/>
</dbReference>
<name>Q5DN34_9CAUD</name>
<proteinExistence type="predicted"/>